<evidence type="ECO:0000313" key="2">
    <source>
        <dbReference type="Proteomes" id="UP000191933"/>
    </source>
</evidence>
<comment type="caution">
    <text evidence="1">The sequence shown here is derived from an EMBL/GenBank/DDBJ whole genome shotgun (WGS) entry which is preliminary data.</text>
</comment>
<organism evidence="1 2">
    <name type="scientific">Agrobacterium genomosp. 2 str. CFBP 5494</name>
    <dbReference type="NCBI Taxonomy" id="1183436"/>
    <lineage>
        <taxon>Bacteria</taxon>
        <taxon>Pseudomonadati</taxon>
        <taxon>Pseudomonadota</taxon>
        <taxon>Alphaproteobacteria</taxon>
        <taxon>Hyphomicrobiales</taxon>
        <taxon>Rhizobiaceae</taxon>
        <taxon>Rhizobium/Agrobacterium group</taxon>
        <taxon>Agrobacterium</taxon>
        <taxon>Agrobacterium tumefaciens complex</taxon>
    </lineage>
</organism>
<evidence type="ECO:0000313" key="1">
    <source>
        <dbReference type="EMBL" id="CUX04018.1"/>
    </source>
</evidence>
<proteinExistence type="predicted"/>
<protein>
    <submittedName>
        <fullName evidence="1">Uncharacterized protein</fullName>
    </submittedName>
</protein>
<dbReference type="Proteomes" id="UP000191933">
    <property type="component" value="Unassembled WGS sequence"/>
</dbReference>
<reference evidence="1 2" key="1">
    <citation type="submission" date="2016-01" db="EMBL/GenBank/DDBJ databases">
        <authorList>
            <person name="Regsiter A."/>
            <person name="william w."/>
        </authorList>
    </citation>
    <scope>NUCLEOTIDE SEQUENCE [LARGE SCALE GENOMIC DNA]</scope>
    <source>
        <strain evidence="1 2">CFBP 5494</strain>
    </source>
</reference>
<dbReference type="EMBL" id="FBVY01000049">
    <property type="protein sequence ID" value="CUX04018.1"/>
    <property type="molecule type" value="Genomic_DNA"/>
</dbReference>
<name>A0A9W5F6L4_9HYPH</name>
<gene>
    <name evidence="1" type="ORF">AGR2A_pc0114</name>
</gene>
<keyword evidence="2" id="KW-1185">Reference proteome</keyword>
<dbReference type="AlphaFoldDB" id="A0A9W5F6L4"/>
<accession>A0A9W5F6L4</accession>
<sequence>MSLIGDDYSKTRVGVGECANSPNGLGGICMAGVKVTPEAIPAYYVKLGLSKSDPRRVGH</sequence>